<protein>
    <submittedName>
        <fullName evidence="9">MFS family permease</fullName>
    </submittedName>
</protein>
<sequence length="499" mass="51466">MALDDTTFRDRSRNGRTSDAGERGARSSAPTGLPRSVIAMIVTLAFSEALVAVSATAAIPLIPKMSESFGASGAATAWIAIISPLMGGVTTPVMGRLGDTFGYRKVLVAAFGLLCVGTLLCAVSTSLPMFLCGRALQGFVIGTLPAVVGILRNHLEPKAVRSALGIVVAGQGVGVGVGFILGGLLQDYDWSVTFWVMLGLATLAVIALLTTLPGASGEHTGGRLDLVGAAMFSCFCVGMLLPLSMGSTWGWSSPMTLGLFVIAAVALPVWAVWELRHPEPTVDVRLFSNPFFVLPNIAGFMIGATCGALFLLFVGYASLPREVAGFGFSASILQSGSFLVPDAVCVLIGGLLVGRIAARRGPRFVLLVGSVLTSVAYLFLTLAHTEKWQMYLASAVVGFGIAGANTGMYLQVARTVSPDRAGMAQGVNSLVYGLGSATGSAAIAAILAAHTNAFPFSDDRGYGVSYALCFVFGIIAVGSTLLDGFLAKRSGAGEVSATS</sequence>
<feature type="compositionally biased region" description="Basic and acidic residues" evidence="6">
    <location>
        <begin position="1"/>
        <end position="13"/>
    </location>
</feature>
<feature type="transmembrane region" description="Helical" evidence="7">
    <location>
        <begin position="364"/>
        <end position="384"/>
    </location>
</feature>
<organism evidence="9 10">
    <name type="scientific">Rhodococcoides corynebacterioides</name>
    <dbReference type="NCBI Taxonomy" id="53972"/>
    <lineage>
        <taxon>Bacteria</taxon>
        <taxon>Bacillati</taxon>
        <taxon>Actinomycetota</taxon>
        <taxon>Actinomycetes</taxon>
        <taxon>Mycobacteriales</taxon>
        <taxon>Nocardiaceae</taxon>
        <taxon>Rhodococcoides</taxon>
    </lineage>
</organism>
<feature type="transmembrane region" description="Helical" evidence="7">
    <location>
        <begin position="255"/>
        <end position="273"/>
    </location>
</feature>
<feature type="transmembrane region" description="Helical" evidence="7">
    <location>
        <begin position="430"/>
        <end position="450"/>
    </location>
</feature>
<evidence type="ECO:0000256" key="4">
    <source>
        <dbReference type="ARBA" id="ARBA00022989"/>
    </source>
</evidence>
<keyword evidence="2" id="KW-0813">Transport</keyword>
<feature type="transmembrane region" description="Helical" evidence="7">
    <location>
        <begin position="224"/>
        <end position="243"/>
    </location>
</feature>
<feature type="transmembrane region" description="Helical" evidence="7">
    <location>
        <begin position="37"/>
        <end position="62"/>
    </location>
</feature>
<dbReference type="EMBL" id="JAFBBK010000001">
    <property type="protein sequence ID" value="MBM7413301.1"/>
    <property type="molecule type" value="Genomic_DNA"/>
</dbReference>
<evidence type="ECO:0000313" key="9">
    <source>
        <dbReference type="EMBL" id="MBM7413301.1"/>
    </source>
</evidence>
<feature type="domain" description="Major facilitator superfamily (MFS) profile" evidence="8">
    <location>
        <begin position="40"/>
        <end position="491"/>
    </location>
</feature>
<dbReference type="InterPro" id="IPR020846">
    <property type="entry name" value="MFS_dom"/>
</dbReference>
<feature type="transmembrane region" description="Helical" evidence="7">
    <location>
        <begin position="135"/>
        <end position="151"/>
    </location>
</feature>
<feature type="transmembrane region" description="Helical" evidence="7">
    <location>
        <begin position="462"/>
        <end position="482"/>
    </location>
</feature>
<comment type="subcellular location">
    <subcellularLocation>
        <location evidence="1">Cell membrane</location>
        <topology evidence="1">Multi-pass membrane protein</topology>
    </subcellularLocation>
</comment>
<feature type="transmembrane region" description="Helical" evidence="7">
    <location>
        <begin position="192"/>
        <end position="212"/>
    </location>
</feature>
<keyword evidence="3 7" id="KW-0812">Transmembrane</keyword>
<dbReference type="InterPro" id="IPR011701">
    <property type="entry name" value="MFS"/>
</dbReference>
<feature type="transmembrane region" description="Helical" evidence="7">
    <location>
        <begin position="338"/>
        <end position="357"/>
    </location>
</feature>
<dbReference type="PANTHER" id="PTHR42718:SF9">
    <property type="entry name" value="MAJOR FACILITATOR SUPERFAMILY MULTIDRUG TRANSPORTER MFSC"/>
    <property type="match status" value="1"/>
</dbReference>
<keyword evidence="4 7" id="KW-1133">Transmembrane helix</keyword>
<dbReference type="PANTHER" id="PTHR42718">
    <property type="entry name" value="MAJOR FACILITATOR SUPERFAMILY MULTIDRUG TRANSPORTER MFSC"/>
    <property type="match status" value="1"/>
</dbReference>
<dbReference type="RefSeq" id="WP_204865898.1">
    <property type="nucleotide sequence ID" value="NZ_JAFBBK010000001.1"/>
</dbReference>
<dbReference type="InterPro" id="IPR036259">
    <property type="entry name" value="MFS_trans_sf"/>
</dbReference>
<dbReference type="Gene3D" id="1.20.1250.20">
    <property type="entry name" value="MFS general substrate transporter like domains"/>
    <property type="match status" value="1"/>
</dbReference>
<keyword evidence="5 7" id="KW-0472">Membrane</keyword>
<evidence type="ECO:0000256" key="1">
    <source>
        <dbReference type="ARBA" id="ARBA00004651"/>
    </source>
</evidence>
<keyword evidence="10" id="KW-1185">Reference proteome</keyword>
<name>A0ABS2KNI5_9NOCA</name>
<gene>
    <name evidence="9" type="ORF">JOE42_000034</name>
</gene>
<reference evidence="9 10" key="1">
    <citation type="submission" date="2021-01" db="EMBL/GenBank/DDBJ databases">
        <title>Genomics of switchgrass bacterial isolates.</title>
        <authorList>
            <person name="Shade A."/>
        </authorList>
    </citation>
    <scope>NUCLEOTIDE SEQUENCE [LARGE SCALE GENOMIC DNA]</scope>
    <source>
        <strain evidence="9 10">PvP111</strain>
    </source>
</reference>
<evidence type="ECO:0000256" key="2">
    <source>
        <dbReference type="ARBA" id="ARBA00022448"/>
    </source>
</evidence>
<dbReference type="Proteomes" id="UP000703038">
    <property type="component" value="Unassembled WGS sequence"/>
</dbReference>
<dbReference type="Gene3D" id="1.20.1720.10">
    <property type="entry name" value="Multidrug resistance protein D"/>
    <property type="match status" value="1"/>
</dbReference>
<evidence type="ECO:0000259" key="8">
    <source>
        <dbReference type="PROSITE" id="PS50850"/>
    </source>
</evidence>
<dbReference type="SUPFAM" id="SSF103473">
    <property type="entry name" value="MFS general substrate transporter"/>
    <property type="match status" value="1"/>
</dbReference>
<feature type="transmembrane region" description="Helical" evidence="7">
    <location>
        <begin position="390"/>
        <end position="410"/>
    </location>
</feature>
<accession>A0ABS2KNI5</accession>
<feature type="transmembrane region" description="Helical" evidence="7">
    <location>
        <begin position="106"/>
        <end position="129"/>
    </location>
</feature>
<comment type="caution">
    <text evidence="9">The sequence shown here is derived from an EMBL/GenBank/DDBJ whole genome shotgun (WGS) entry which is preliminary data.</text>
</comment>
<feature type="transmembrane region" description="Helical" evidence="7">
    <location>
        <begin position="293"/>
        <end position="318"/>
    </location>
</feature>
<feature type="transmembrane region" description="Helical" evidence="7">
    <location>
        <begin position="163"/>
        <end position="186"/>
    </location>
</feature>
<evidence type="ECO:0000256" key="3">
    <source>
        <dbReference type="ARBA" id="ARBA00022692"/>
    </source>
</evidence>
<feature type="transmembrane region" description="Helical" evidence="7">
    <location>
        <begin position="74"/>
        <end position="94"/>
    </location>
</feature>
<evidence type="ECO:0000313" key="10">
    <source>
        <dbReference type="Proteomes" id="UP000703038"/>
    </source>
</evidence>
<dbReference type="Pfam" id="PF07690">
    <property type="entry name" value="MFS_1"/>
    <property type="match status" value="2"/>
</dbReference>
<evidence type="ECO:0000256" key="6">
    <source>
        <dbReference type="SAM" id="MobiDB-lite"/>
    </source>
</evidence>
<dbReference type="PROSITE" id="PS50850">
    <property type="entry name" value="MFS"/>
    <property type="match status" value="1"/>
</dbReference>
<proteinExistence type="predicted"/>
<feature type="region of interest" description="Disordered" evidence="6">
    <location>
        <begin position="1"/>
        <end position="30"/>
    </location>
</feature>
<evidence type="ECO:0000256" key="5">
    <source>
        <dbReference type="ARBA" id="ARBA00023136"/>
    </source>
</evidence>
<evidence type="ECO:0000256" key="7">
    <source>
        <dbReference type="SAM" id="Phobius"/>
    </source>
</evidence>